<dbReference type="PROSITE" id="PS51677">
    <property type="entry name" value="NODB"/>
    <property type="match status" value="1"/>
</dbReference>
<dbReference type="GO" id="GO:0005975">
    <property type="term" value="P:carbohydrate metabolic process"/>
    <property type="evidence" value="ECO:0007669"/>
    <property type="project" value="InterPro"/>
</dbReference>
<evidence type="ECO:0000313" key="3">
    <source>
        <dbReference type="Proteomes" id="UP000824249"/>
    </source>
</evidence>
<dbReference type="InterPro" id="IPR050248">
    <property type="entry name" value="Polysacc_deacetylase_ArnD"/>
</dbReference>
<dbReference type="PANTHER" id="PTHR10587:SF128">
    <property type="entry name" value="POLYSACCHARIDE DEACETYLASE PDAB-RELATED"/>
    <property type="match status" value="1"/>
</dbReference>
<dbReference type="Proteomes" id="UP000824249">
    <property type="component" value="Unassembled WGS sequence"/>
</dbReference>
<proteinExistence type="predicted"/>
<dbReference type="SUPFAM" id="SSF88713">
    <property type="entry name" value="Glycoside hydrolase/deacetylase"/>
    <property type="match status" value="1"/>
</dbReference>
<dbReference type="GO" id="GO:0016020">
    <property type="term" value="C:membrane"/>
    <property type="evidence" value="ECO:0007669"/>
    <property type="project" value="TreeGrafter"/>
</dbReference>
<comment type="caution">
    <text evidence="2">The sequence shown here is derived from an EMBL/GenBank/DDBJ whole genome shotgun (WGS) entry which is preliminary data.</text>
</comment>
<accession>A0A9D1VTW0</accession>
<reference evidence="2" key="1">
    <citation type="journal article" date="2021" name="PeerJ">
        <title>Extensive microbial diversity within the chicken gut microbiome revealed by metagenomics and culture.</title>
        <authorList>
            <person name="Gilroy R."/>
            <person name="Ravi A."/>
            <person name="Getino M."/>
            <person name="Pursley I."/>
            <person name="Horton D.L."/>
            <person name="Alikhan N.F."/>
            <person name="Baker D."/>
            <person name="Gharbi K."/>
            <person name="Hall N."/>
            <person name="Watson M."/>
            <person name="Adriaenssens E.M."/>
            <person name="Foster-Nyarko E."/>
            <person name="Jarju S."/>
            <person name="Secka A."/>
            <person name="Antonio M."/>
            <person name="Oren A."/>
            <person name="Chaudhuri R.R."/>
            <person name="La Ragione R."/>
            <person name="Hildebrand F."/>
            <person name="Pallen M.J."/>
        </authorList>
    </citation>
    <scope>NUCLEOTIDE SEQUENCE</scope>
    <source>
        <strain evidence="2">26628</strain>
    </source>
</reference>
<organism evidence="2 3">
    <name type="scientific">Candidatus Borkfalkia faecigallinarum</name>
    <dbReference type="NCBI Taxonomy" id="2838509"/>
    <lineage>
        <taxon>Bacteria</taxon>
        <taxon>Bacillati</taxon>
        <taxon>Bacillota</taxon>
        <taxon>Clostridia</taxon>
        <taxon>Christensenellales</taxon>
        <taxon>Christensenellaceae</taxon>
        <taxon>Candidatus Borkfalkia</taxon>
    </lineage>
</organism>
<dbReference type="AlphaFoldDB" id="A0A9D1VTW0"/>
<protein>
    <submittedName>
        <fullName evidence="2">Polysaccharide deacetylase family protein</fullName>
    </submittedName>
</protein>
<dbReference type="EMBL" id="DXFD01000040">
    <property type="protein sequence ID" value="HIX46513.1"/>
    <property type="molecule type" value="Genomic_DNA"/>
</dbReference>
<dbReference type="Gene3D" id="3.20.20.370">
    <property type="entry name" value="Glycoside hydrolase/deacetylase"/>
    <property type="match status" value="1"/>
</dbReference>
<dbReference type="InterPro" id="IPR002509">
    <property type="entry name" value="NODB_dom"/>
</dbReference>
<reference evidence="2" key="2">
    <citation type="submission" date="2021-04" db="EMBL/GenBank/DDBJ databases">
        <authorList>
            <person name="Gilroy R."/>
        </authorList>
    </citation>
    <scope>NUCLEOTIDE SEQUENCE</scope>
    <source>
        <strain evidence="2">26628</strain>
    </source>
</reference>
<evidence type="ECO:0000313" key="2">
    <source>
        <dbReference type="EMBL" id="HIX46513.1"/>
    </source>
</evidence>
<gene>
    <name evidence="2" type="ORF">H9737_02350</name>
</gene>
<feature type="domain" description="NodB homology" evidence="1">
    <location>
        <begin position="42"/>
        <end position="217"/>
    </location>
</feature>
<evidence type="ECO:0000259" key="1">
    <source>
        <dbReference type="PROSITE" id="PS51677"/>
    </source>
</evidence>
<name>A0A9D1VTW0_9FIRM</name>
<dbReference type="Pfam" id="PF01522">
    <property type="entry name" value="Polysacc_deac_1"/>
    <property type="match status" value="1"/>
</dbReference>
<dbReference type="InterPro" id="IPR011330">
    <property type="entry name" value="Glyco_hydro/deAcase_b/a-brl"/>
</dbReference>
<dbReference type="PANTHER" id="PTHR10587">
    <property type="entry name" value="GLYCOSYL TRANSFERASE-RELATED"/>
    <property type="match status" value="1"/>
</dbReference>
<dbReference type="GO" id="GO:0016810">
    <property type="term" value="F:hydrolase activity, acting on carbon-nitrogen (but not peptide) bonds"/>
    <property type="evidence" value="ECO:0007669"/>
    <property type="project" value="InterPro"/>
</dbReference>
<sequence length="229" mass="24856">MTNLCLLGLLLIVGAVCFYPLGVSTAGQQAGRVCREGDRDSRYVSPMFCVFDGADYVPQILDTLDDFGVKATFFVSGSWADDHAATLREIESRGHELGNGGYFQTDLGKLSYEKVREEIRLCGELVQMLTGRSMSLYCPFDGGCSDEVADAAESLGYTVVLWSQDTKDLSDADRTMIFDRAAEARGGELIRMHPTAETAAALPSVLQFYLENDLEPVPVSVNIAGIAKG</sequence>